<protein>
    <submittedName>
        <fullName evidence="2">Uncharacterized protein</fullName>
    </submittedName>
</protein>
<dbReference type="GeneID" id="37039266"/>
<keyword evidence="1" id="KW-0812">Transmembrane</keyword>
<evidence type="ECO:0000313" key="3">
    <source>
        <dbReference type="Proteomes" id="UP000245783"/>
    </source>
</evidence>
<gene>
    <name evidence="2" type="ORF">IE81DRAFT_49807</name>
</gene>
<dbReference type="EMBL" id="KZ819494">
    <property type="protein sequence ID" value="PWN39116.1"/>
    <property type="molecule type" value="Genomic_DNA"/>
</dbReference>
<keyword evidence="1" id="KW-1133">Transmembrane helix</keyword>
<evidence type="ECO:0000313" key="2">
    <source>
        <dbReference type="EMBL" id="PWN39116.1"/>
    </source>
</evidence>
<name>A0A316VNH3_9BASI</name>
<proteinExistence type="predicted"/>
<keyword evidence="3" id="KW-1185">Reference proteome</keyword>
<dbReference type="InParanoid" id="A0A316VNH3"/>
<evidence type="ECO:0000256" key="1">
    <source>
        <dbReference type="SAM" id="Phobius"/>
    </source>
</evidence>
<dbReference type="Proteomes" id="UP000245783">
    <property type="component" value="Unassembled WGS sequence"/>
</dbReference>
<reference evidence="2 3" key="1">
    <citation type="journal article" date="2018" name="Mol. Biol. Evol.">
        <title>Broad Genomic Sampling Reveals a Smut Pathogenic Ancestry of the Fungal Clade Ustilaginomycotina.</title>
        <authorList>
            <person name="Kijpornyongpan T."/>
            <person name="Mondo S.J."/>
            <person name="Barry K."/>
            <person name="Sandor L."/>
            <person name="Lee J."/>
            <person name="Lipzen A."/>
            <person name="Pangilinan J."/>
            <person name="LaButti K."/>
            <person name="Hainaut M."/>
            <person name="Henrissat B."/>
            <person name="Grigoriev I.V."/>
            <person name="Spatafora J.W."/>
            <person name="Aime M.C."/>
        </authorList>
    </citation>
    <scope>NUCLEOTIDE SEQUENCE [LARGE SCALE GENOMIC DNA]</scope>
    <source>
        <strain evidence="2 3">MCA 4658</strain>
    </source>
</reference>
<accession>A0A316VNH3</accession>
<dbReference type="AlphaFoldDB" id="A0A316VNH3"/>
<organism evidence="2 3">
    <name type="scientific">Ceraceosorus guamensis</name>
    <dbReference type="NCBI Taxonomy" id="1522189"/>
    <lineage>
        <taxon>Eukaryota</taxon>
        <taxon>Fungi</taxon>
        <taxon>Dikarya</taxon>
        <taxon>Basidiomycota</taxon>
        <taxon>Ustilaginomycotina</taxon>
        <taxon>Exobasidiomycetes</taxon>
        <taxon>Ceraceosorales</taxon>
        <taxon>Ceraceosoraceae</taxon>
        <taxon>Ceraceosorus</taxon>
    </lineage>
</organism>
<keyword evidence="1" id="KW-0472">Membrane</keyword>
<dbReference type="RefSeq" id="XP_025366276.1">
    <property type="nucleotide sequence ID" value="XM_025517396.1"/>
</dbReference>
<sequence length="118" mass="13196">MRWCCIAAEVGGAPALAPLWRARRGPSAALSGHPLRGEPPSKIIVVPARWKSCLARASQLSKKPALKRYKRAADIELKSAIRHLTLNLLFSFGICQLYFFFFSFALLSRFSSCCRQLE</sequence>
<feature type="transmembrane region" description="Helical" evidence="1">
    <location>
        <begin position="86"/>
        <end position="107"/>
    </location>
</feature>